<dbReference type="OMA" id="THLACHA"/>
<comment type="subcellular location">
    <subcellularLocation>
        <location evidence="1">Nucleus</location>
    </subcellularLocation>
</comment>
<accession>A0A1B8A604</accession>
<proteinExistence type="predicted"/>
<feature type="region of interest" description="Disordered" evidence="6">
    <location>
        <begin position="1"/>
        <end position="27"/>
    </location>
</feature>
<dbReference type="GO" id="GO:0005634">
    <property type="term" value="C:nucleus"/>
    <property type="evidence" value="ECO:0007669"/>
    <property type="project" value="UniProtKB-SubCell"/>
</dbReference>
<keyword evidence="2" id="KW-0749">Sporulation</keyword>
<evidence type="ECO:0000256" key="3">
    <source>
        <dbReference type="ARBA" id="ARBA00023015"/>
    </source>
</evidence>
<dbReference type="PANTHER" id="PTHR33572">
    <property type="entry name" value="SPORE DEVELOPMENT REGULATOR VOSA"/>
    <property type="match status" value="1"/>
</dbReference>
<dbReference type="Pfam" id="PF11754">
    <property type="entry name" value="Velvet"/>
    <property type="match status" value="2"/>
</dbReference>
<evidence type="ECO:0000313" key="8">
    <source>
        <dbReference type="EMBL" id="OBS15912.1"/>
    </source>
</evidence>
<keyword evidence="3" id="KW-0805">Transcription regulation</keyword>
<sequence>MASHVPSTLAHCPHGVSPPAATHGCTNQSKDAEQFSYSLEILQQPRAARSFGQSDYDRRFIDPPPIIKMTKQSPDSTEQDYTFIMTAKLCNEDGTEYTLESKDEGRMSPKNQSMLGQNACNSLFAEDQNGQGWFFWFSELSVREPGKYRLEFTVFKITILPKVQSGRSPEVAVTTSDVFQVYSAKNFKGYEGCTPLTIWLKGKGAIFTRR</sequence>
<dbReference type="InterPro" id="IPR037525">
    <property type="entry name" value="Velvet_dom"/>
</dbReference>
<evidence type="ECO:0000256" key="6">
    <source>
        <dbReference type="SAM" id="MobiDB-lite"/>
    </source>
</evidence>
<dbReference type="InterPro" id="IPR038491">
    <property type="entry name" value="Velvet_dom_sf"/>
</dbReference>
<name>A0A1B8A604_FUSPO</name>
<dbReference type="InterPro" id="IPR021740">
    <property type="entry name" value="Velvet"/>
</dbReference>
<keyword evidence="9" id="KW-1185">Reference proteome</keyword>
<evidence type="ECO:0000256" key="1">
    <source>
        <dbReference type="ARBA" id="ARBA00004123"/>
    </source>
</evidence>
<keyword evidence="5" id="KW-0539">Nucleus</keyword>
<dbReference type="PROSITE" id="PS51821">
    <property type="entry name" value="VELVET"/>
    <property type="match status" value="1"/>
</dbReference>
<evidence type="ECO:0000256" key="2">
    <source>
        <dbReference type="ARBA" id="ARBA00022969"/>
    </source>
</evidence>
<dbReference type="AlphaFoldDB" id="A0A1B8A604"/>
<dbReference type="Gene3D" id="2.60.40.3960">
    <property type="entry name" value="Velvet domain"/>
    <property type="match status" value="1"/>
</dbReference>
<evidence type="ECO:0000259" key="7">
    <source>
        <dbReference type="PROSITE" id="PS51821"/>
    </source>
</evidence>
<keyword evidence="4" id="KW-0804">Transcription</keyword>
<comment type="caution">
    <text evidence="8">The sequence shown here is derived from an EMBL/GenBank/DDBJ whole genome shotgun (WGS) entry which is preliminary data.</text>
</comment>
<evidence type="ECO:0000256" key="5">
    <source>
        <dbReference type="ARBA" id="ARBA00023242"/>
    </source>
</evidence>
<evidence type="ECO:0000313" key="9">
    <source>
        <dbReference type="Proteomes" id="UP000091967"/>
    </source>
</evidence>
<dbReference type="GO" id="GO:0030435">
    <property type="term" value="P:sporulation resulting in formation of a cellular spore"/>
    <property type="evidence" value="ECO:0007669"/>
    <property type="project" value="UniProtKB-KW"/>
</dbReference>
<dbReference type="Proteomes" id="UP000091967">
    <property type="component" value="Unassembled WGS sequence"/>
</dbReference>
<dbReference type="EMBL" id="LYXU01000120">
    <property type="protein sequence ID" value="OBS15912.1"/>
    <property type="molecule type" value="Genomic_DNA"/>
</dbReference>
<dbReference type="STRING" id="36050.A0A1B8A604"/>
<gene>
    <name evidence="8" type="ORF">FPOA_13325</name>
</gene>
<reference evidence="8 9" key="1">
    <citation type="submission" date="2016-06" db="EMBL/GenBank/DDBJ databases">
        <title>Living apart together: crosstalk between the core and supernumerary genomes in a fungal plant pathogen.</title>
        <authorList>
            <person name="Vanheule A."/>
            <person name="Audenaert K."/>
            <person name="Warris S."/>
            <person name="Van De Geest H."/>
            <person name="Schijlen E."/>
            <person name="Hofte M."/>
            <person name="De Saeger S."/>
            <person name="Haesaert G."/>
            <person name="Waalwijk C."/>
            <person name="Van Der Lee T."/>
        </authorList>
    </citation>
    <scope>NUCLEOTIDE SEQUENCE [LARGE SCALE GENOMIC DNA]</scope>
    <source>
        <strain evidence="8 9">2516</strain>
    </source>
</reference>
<protein>
    <recommendedName>
        <fullName evidence="7">Velvet domain-containing protein</fullName>
    </recommendedName>
</protein>
<dbReference type="PANTHER" id="PTHR33572:SF17">
    <property type="entry name" value="SEXUAL DEVELOPMENT REGULATOR VELC"/>
    <property type="match status" value="1"/>
</dbReference>
<organism evidence="8 9">
    <name type="scientific">Fusarium poae</name>
    <dbReference type="NCBI Taxonomy" id="36050"/>
    <lineage>
        <taxon>Eukaryota</taxon>
        <taxon>Fungi</taxon>
        <taxon>Dikarya</taxon>
        <taxon>Ascomycota</taxon>
        <taxon>Pezizomycotina</taxon>
        <taxon>Sordariomycetes</taxon>
        <taxon>Hypocreomycetidae</taxon>
        <taxon>Hypocreales</taxon>
        <taxon>Nectriaceae</taxon>
        <taxon>Fusarium</taxon>
    </lineage>
</organism>
<feature type="domain" description="Velvet" evidence="7">
    <location>
        <begin position="32"/>
        <end position="210"/>
    </location>
</feature>
<evidence type="ECO:0000256" key="4">
    <source>
        <dbReference type="ARBA" id="ARBA00023163"/>
    </source>
</evidence>